<dbReference type="Pfam" id="PF26639">
    <property type="entry name" value="Het-6_barrel"/>
    <property type="match status" value="1"/>
</dbReference>
<dbReference type="Pfam" id="PF06985">
    <property type="entry name" value="HET"/>
    <property type="match status" value="1"/>
</dbReference>
<dbReference type="GeneID" id="19468280"/>
<dbReference type="OMA" id="LGMDYIH"/>
<dbReference type="PANTHER" id="PTHR24148">
    <property type="entry name" value="ANKYRIN REPEAT DOMAIN-CONTAINING PROTEIN 39 HOMOLOG-RELATED"/>
    <property type="match status" value="1"/>
</dbReference>
<dbReference type="KEGG" id="glz:GLAREA_09232"/>
<dbReference type="eggNOG" id="ENOG502SJQS">
    <property type="taxonomic scope" value="Eukaryota"/>
</dbReference>
<reference evidence="2 3" key="1">
    <citation type="journal article" date="2013" name="BMC Genomics">
        <title>Genomics-driven discovery of the pneumocandin biosynthetic gene cluster in the fungus Glarea lozoyensis.</title>
        <authorList>
            <person name="Chen L."/>
            <person name="Yue Q."/>
            <person name="Zhang X."/>
            <person name="Xiang M."/>
            <person name="Wang C."/>
            <person name="Li S."/>
            <person name="Che Y."/>
            <person name="Ortiz-Lopez F.J."/>
            <person name="Bills G.F."/>
            <person name="Liu X."/>
            <person name="An Z."/>
        </authorList>
    </citation>
    <scope>NUCLEOTIDE SEQUENCE [LARGE SCALE GENOMIC DNA]</scope>
    <source>
        <strain evidence="3">ATCC 20868 / MF5171</strain>
    </source>
</reference>
<protein>
    <recommendedName>
        <fullName evidence="1">Heterokaryon incompatibility domain-containing protein</fullName>
    </recommendedName>
</protein>
<keyword evidence="3" id="KW-1185">Reference proteome</keyword>
<dbReference type="OrthoDB" id="194358at2759"/>
<dbReference type="EMBL" id="KE145352">
    <property type="protein sequence ID" value="EPE37069.1"/>
    <property type="molecule type" value="Genomic_DNA"/>
</dbReference>
<evidence type="ECO:0000313" key="3">
    <source>
        <dbReference type="Proteomes" id="UP000016922"/>
    </source>
</evidence>
<organism evidence="2 3">
    <name type="scientific">Glarea lozoyensis (strain ATCC 20868 / MF5171)</name>
    <dbReference type="NCBI Taxonomy" id="1116229"/>
    <lineage>
        <taxon>Eukaryota</taxon>
        <taxon>Fungi</taxon>
        <taxon>Dikarya</taxon>
        <taxon>Ascomycota</taxon>
        <taxon>Pezizomycotina</taxon>
        <taxon>Leotiomycetes</taxon>
        <taxon>Helotiales</taxon>
        <taxon>Helotiaceae</taxon>
        <taxon>Glarea</taxon>
    </lineage>
</organism>
<name>S3DIT3_GLAL2</name>
<dbReference type="PANTHER" id="PTHR24148:SF73">
    <property type="entry name" value="HET DOMAIN PROTEIN (AFU_ORTHOLOGUE AFUA_8G01020)"/>
    <property type="match status" value="1"/>
</dbReference>
<dbReference type="InterPro" id="IPR052895">
    <property type="entry name" value="HetReg/Transcr_Mod"/>
</dbReference>
<dbReference type="STRING" id="1116229.S3DIT3"/>
<gene>
    <name evidence="2" type="ORF">GLAREA_09232</name>
</gene>
<feature type="domain" description="Heterokaryon incompatibility" evidence="1">
    <location>
        <begin position="57"/>
        <end position="246"/>
    </location>
</feature>
<dbReference type="AlphaFoldDB" id="S3DIT3"/>
<proteinExistence type="predicted"/>
<dbReference type="RefSeq" id="XP_008076384.1">
    <property type="nucleotide sequence ID" value="XM_008078193.1"/>
</dbReference>
<evidence type="ECO:0000259" key="1">
    <source>
        <dbReference type="Pfam" id="PF06985"/>
    </source>
</evidence>
<accession>S3DIT3</accession>
<sequence>MENPAFDTSTPTPEYTYQPLDTPLTIRLLLIYPAPEDSLQPIRACLTETSLHNPEPYNAVSYSWATEDGDDSRSQQVICNDAYIKITKNCEAALRRFRHHHETTVLWVDAICIDQSNLVERSQQVLLMKVIYSKAEAVLVWLGEASSDGCNNDDSNIDTDQFGSHTDVAIEYMKMVVGSPPRDENFSVCEDGVTPVGDDVTLVYGFPVLSLTESEANYLNKGSPMYLGLHSFFSRRWWRRIWVLQEASLNSECLFFCGQMVINRSEVDHSLMIFAACPRVDVHRFIGIPSAHITVRVRLQESSDRSMYHQPKLHTLLQDTRHLRSSDLRDKVIALMGLVQEEEWLLPPPDYGKSAALIFAEVVENLVDNTHSLDILHDCTGISNIHGLPSWAPDWSVKTSKIIKPKHYNASKGSAAENVSFEEHIYFKVQGKLFSGITHVENGVKYAPHVSRRAYEANSITDWRSFCRLGLSLTSYPTGESASEVLWRTMCANVVNGKYPAENDTVFSYQSWYKALLRGGDFVREMVAEEVSPVYYDRVRAFTRGRTLCTTSNGYLALVPAEALTGDRIAIFAGGRAPFVLRPFGSKFKLIGACYVHGIMDGEAFSEDDLELQSIKLC</sequence>
<dbReference type="InterPro" id="IPR010730">
    <property type="entry name" value="HET"/>
</dbReference>
<dbReference type="HOGENOM" id="CLU_004184_7_2_1"/>
<dbReference type="Proteomes" id="UP000016922">
    <property type="component" value="Unassembled WGS sequence"/>
</dbReference>
<evidence type="ECO:0000313" key="2">
    <source>
        <dbReference type="EMBL" id="EPE37069.1"/>
    </source>
</evidence>